<organism evidence="1">
    <name type="scientific">Candidatus Kentrum sp. FW</name>
    <dbReference type="NCBI Taxonomy" id="2126338"/>
    <lineage>
        <taxon>Bacteria</taxon>
        <taxon>Pseudomonadati</taxon>
        <taxon>Pseudomonadota</taxon>
        <taxon>Gammaproteobacteria</taxon>
        <taxon>Candidatus Kentrum</taxon>
    </lineage>
</organism>
<reference evidence="1" key="1">
    <citation type="submission" date="2019-02" db="EMBL/GenBank/DDBJ databases">
        <authorList>
            <person name="Gruber-Vodicka R. H."/>
            <person name="Seah K. B. B."/>
        </authorList>
    </citation>
    <scope>NUCLEOTIDE SEQUENCE</scope>
    <source>
        <strain evidence="1">BECK_BZ131</strain>
    </source>
</reference>
<dbReference type="AlphaFoldDB" id="A0A450U0P4"/>
<dbReference type="EMBL" id="CAADFE010000089">
    <property type="protein sequence ID" value="VFJ75805.1"/>
    <property type="molecule type" value="Genomic_DNA"/>
</dbReference>
<evidence type="ECO:0000313" key="1">
    <source>
        <dbReference type="EMBL" id="VFJ75805.1"/>
    </source>
</evidence>
<name>A0A450U0P4_9GAMM</name>
<accession>A0A450U0P4</accession>
<protein>
    <submittedName>
        <fullName evidence="1">Uncharacterized protein</fullName>
    </submittedName>
</protein>
<sequence length="165" mass="19454">MAIRMGIRYQQNRKDCHCKKTMPVVYSTHPCIFKIIDPYQIQRLRDFYIAIFYFGIGDCISGSPQRFRFIQITFNHVVARRLQPLKGTDRVVRCFRDSIAYVSNSYDKITVKPKWGDMIEVRKTQIFTKWFDGLQDRRAKARMQARINSVEMGNFGDVAPRGRCK</sequence>
<gene>
    <name evidence="1" type="ORF">BECKFW1821C_GA0114237_10894</name>
</gene>
<proteinExistence type="predicted"/>